<dbReference type="AlphaFoldDB" id="A0A848IV42"/>
<gene>
    <name evidence="1" type="ORF">HH304_04030</name>
</gene>
<reference evidence="1 2" key="1">
    <citation type="submission" date="2020-04" db="EMBL/GenBank/DDBJ databases">
        <title>Flammeovirgaceae bacterium KN852 isolated from deep sea.</title>
        <authorList>
            <person name="Zhang D.-C."/>
        </authorList>
    </citation>
    <scope>NUCLEOTIDE SEQUENCE [LARGE SCALE GENOMIC DNA]</scope>
    <source>
        <strain evidence="1 2">KN852</strain>
    </source>
</reference>
<proteinExistence type="predicted"/>
<accession>A0A848IV42</accession>
<sequence>MNTTIKHTDRRDFIKKSGIFLSGMMLLPSVLTGNPFATAIRKSLLTPQGSYLSPFILINRLQTLAIGSSFIGSDIQYALTKDLNHLAPGNAFHHGLSIPFDVNDQIDSLVKLRGNVNPGSLSDSQGQRLALLLGGISGSVIKNELQKAYSANKSSEAETKILHDLALINIYISRGNSFTGKSDDVYQLFKEITPRTFTRFHTIKPDEAMGPLWVLKMQEWRNQNDDFNENIAKNLSGSTAQEIMEKATATGFIKENESILLKVSSFNDIDEISAKDAENLIESGVSTAGKAIGGAYQQIININDFWSGNMTKEELKSLVNK</sequence>
<organism evidence="1 2">
    <name type="scientific">Marinigracilibium pacificum</name>
    <dbReference type="NCBI Taxonomy" id="2729599"/>
    <lineage>
        <taxon>Bacteria</taxon>
        <taxon>Pseudomonadati</taxon>
        <taxon>Bacteroidota</taxon>
        <taxon>Cytophagia</taxon>
        <taxon>Cytophagales</taxon>
        <taxon>Flammeovirgaceae</taxon>
        <taxon>Marinigracilibium</taxon>
    </lineage>
</organism>
<comment type="caution">
    <text evidence="1">The sequence shown here is derived from an EMBL/GenBank/DDBJ whole genome shotgun (WGS) entry which is preliminary data.</text>
</comment>
<evidence type="ECO:0000313" key="1">
    <source>
        <dbReference type="EMBL" id="NMM47556.1"/>
    </source>
</evidence>
<dbReference type="RefSeq" id="WP_169678178.1">
    <property type="nucleotide sequence ID" value="NZ_JABBNU010000002.1"/>
</dbReference>
<name>A0A848IV42_9BACT</name>
<protein>
    <submittedName>
        <fullName evidence="1">Uncharacterized protein</fullName>
    </submittedName>
</protein>
<keyword evidence="2" id="KW-1185">Reference proteome</keyword>
<dbReference type="InterPro" id="IPR006311">
    <property type="entry name" value="TAT_signal"/>
</dbReference>
<evidence type="ECO:0000313" key="2">
    <source>
        <dbReference type="Proteomes" id="UP000559010"/>
    </source>
</evidence>
<dbReference type="Proteomes" id="UP000559010">
    <property type="component" value="Unassembled WGS sequence"/>
</dbReference>
<dbReference type="EMBL" id="JABBNU010000002">
    <property type="protein sequence ID" value="NMM47556.1"/>
    <property type="molecule type" value="Genomic_DNA"/>
</dbReference>
<dbReference type="PROSITE" id="PS51318">
    <property type="entry name" value="TAT"/>
    <property type="match status" value="1"/>
</dbReference>